<dbReference type="Proteomes" id="UP000010802">
    <property type="component" value="Chromosome"/>
</dbReference>
<keyword evidence="1" id="KW-0175">Coiled coil</keyword>
<dbReference type="AlphaFoldDB" id="F4LSC7"/>
<accession>L0S061</accession>
<dbReference type="HOGENOM" id="CLU_084751_1_1_9"/>
<dbReference type="EMBL" id="HF563609">
    <property type="protein sequence ID" value="CCP25864.1"/>
    <property type="molecule type" value="Genomic_DNA"/>
</dbReference>
<name>F4LSC7_TEPAE</name>
<dbReference type="eggNOG" id="COG5484">
    <property type="taxonomic scope" value="Bacteria"/>
</dbReference>
<dbReference type="OrthoDB" id="9768556at2"/>
<proteinExistence type="predicted"/>
<feature type="compositionally biased region" description="Basic residues" evidence="2">
    <location>
        <begin position="47"/>
        <end position="60"/>
    </location>
</feature>
<feature type="coiled-coil region" evidence="1">
    <location>
        <begin position="172"/>
        <end position="219"/>
    </location>
</feature>
<dbReference type="PATRIC" id="fig|1209989.3.peg.1255"/>
<protein>
    <submittedName>
        <fullName evidence="3">Putative phage-related terminase small subunit skin element</fullName>
    </submittedName>
</protein>
<keyword evidence="4" id="KW-1185">Reference proteome</keyword>
<organism evidence="3 4">
    <name type="scientific">Tepidanaerobacter acetatoxydans (strain DSM 21804 / JCM 16047 / Re1)</name>
    <dbReference type="NCBI Taxonomy" id="1209989"/>
    <lineage>
        <taxon>Bacteria</taxon>
        <taxon>Bacillati</taxon>
        <taxon>Bacillota</taxon>
        <taxon>Clostridia</taxon>
        <taxon>Thermosediminibacterales</taxon>
        <taxon>Tepidanaerobacteraceae</taxon>
        <taxon>Tepidanaerobacter</taxon>
    </lineage>
</organism>
<sequence length="240" mass="27732">MDVIREKAKKDYMSGLKYKDICEKYNLSMNTLKSWVKRHNWADERKNKGKKGAHKNKRGAPKGNKNAVGNDGGAPPKNKNAETHGFFSKYLPEETLHIMQEITEKDPLDILWENITIQYAAIVRAQRIMYVTEKEEMIKELKKEKEFTTQYGGGSETEWEFQFAWDRQATFLKAQSRAMAELRNMIAKYDELMKSSLATEEQQMRIEKLKAEVDKIKEGKGDTNIRVTIVDDIEGDANEG</sequence>
<dbReference type="NCBIfam" id="NF040601">
    <property type="entry name" value="TerS_not_xtmA"/>
    <property type="match status" value="1"/>
</dbReference>
<evidence type="ECO:0000256" key="2">
    <source>
        <dbReference type="SAM" id="MobiDB-lite"/>
    </source>
</evidence>
<gene>
    <name evidence="3" type="primary">yqaS</name>
    <name evidence="3" type="ordered locus">TEPIRE1_1143</name>
</gene>
<reference evidence="4" key="1">
    <citation type="journal article" date="2013" name="Genome Announc.">
        <title>First genome sequence of a syntrophic acetate-oxidizing bacterium, Tepidanaerobacter acetatoxydans strain Re1.</title>
        <authorList>
            <person name="Manzoor S."/>
            <person name="Bongcam-Rudloff E."/>
            <person name="Schnurer A."/>
            <person name="Muller B."/>
        </authorList>
    </citation>
    <scope>NUCLEOTIDE SEQUENCE [LARGE SCALE GENOMIC DNA]</scope>
    <source>
        <strain evidence="4">Re1</strain>
    </source>
</reference>
<feature type="region of interest" description="Disordered" evidence="2">
    <location>
        <begin position="43"/>
        <end position="83"/>
    </location>
</feature>
<evidence type="ECO:0000313" key="4">
    <source>
        <dbReference type="Proteomes" id="UP000010802"/>
    </source>
</evidence>
<dbReference type="KEGG" id="tep:TepRe1_1045"/>
<evidence type="ECO:0000313" key="3">
    <source>
        <dbReference type="EMBL" id="CCP25864.1"/>
    </source>
</evidence>
<dbReference type="STRING" id="1209989.TepRe1_1045"/>
<dbReference type="Gene3D" id="1.10.10.60">
    <property type="entry name" value="Homeodomain-like"/>
    <property type="match status" value="1"/>
</dbReference>
<dbReference type="RefSeq" id="WP_013778116.1">
    <property type="nucleotide sequence ID" value="NC_015519.1"/>
</dbReference>
<evidence type="ECO:0000256" key="1">
    <source>
        <dbReference type="SAM" id="Coils"/>
    </source>
</evidence>
<accession>F4LSC7</accession>
<dbReference type="KEGG" id="tae:TepiRe1_1143"/>